<keyword evidence="1" id="KW-0175">Coiled coil</keyword>
<name>A0A656YWT4_9EURY</name>
<proteinExistence type="predicted"/>
<reference evidence="2 3" key="1">
    <citation type="journal article" date="2016" name="Sci. Rep.">
        <title>Metabolic traits of an uncultured archaeal lineage -MSBL1- from brine pools of the Red Sea.</title>
        <authorList>
            <person name="Mwirichia R."/>
            <person name="Alam I."/>
            <person name="Rashid M."/>
            <person name="Vinu M."/>
            <person name="Ba-Alawi W."/>
            <person name="Anthony Kamau A."/>
            <person name="Kamanda Ngugi D."/>
            <person name="Goker M."/>
            <person name="Klenk H.P."/>
            <person name="Bajic V."/>
            <person name="Stingl U."/>
        </authorList>
    </citation>
    <scope>NUCLEOTIDE SEQUENCE [LARGE SCALE GENOMIC DNA]</scope>
    <source>
        <strain evidence="2">SCGC-AAA259J03</strain>
    </source>
</reference>
<sequence>MISQASSYPDCESACLKVAELKGKIEELKEEKKDLKQEKQEAEKKLDYQKRGILSPIRRSERGVVGNQG</sequence>
<feature type="coiled-coil region" evidence="1">
    <location>
        <begin position="11"/>
        <end position="52"/>
    </location>
</feature>
<keyword evidence="3" id="KW-1185">Reference proteome</keyword>
<gene>
    <name evidence="2" type="ORF">AKJ39_04565</name>
</gene>
<accession>A0A656YWT4</accession>
<organism evidence="2 3">
    <name type="scientific">candidate division MSBL1 archaeon SCGC-AAA259J03</name>
    <dbReference type="NCBI Taxonomy" id="1698269"/>
    <lineage>
        <taxon>Archaea</taxon>
        <taxon>Methanobacteriati</taxon>
        <taxon>Methanobacteriota</taxon>
        <taxon>candidate division MSBL1</taxon>
    </lineage>
</organism>
<dbReference type="AlphaFoldDB" id="A0A656YWT4"/>
<dbReference type="EMBL" id="LHXT01000101">
    <property type="protein sequence ID" value="KXA96474.1"/>
    <property type="molecule type" value="Genomic_DNA"/>
</dbReference>
<evidence type="ECO:0000256" key="1">
    <source>
        <dbReference type="SAM" id="Coils"/>
    </source>
</evidence>
<protein>
    <submittedName>
        <fullName evidence="2">Uncharacterized protein</fullName>
    </submittedName>
</protein>
<evidence type="ECO:0000313" key="2">
    <source>
        <dbReference type="EMBL" id="KXA96474.1"/>
    </source>
</evidence>
<comment type="caution">
    <text evidence="2">The sequence shown here is derived from an EMBL/GenBank/DDBJ whole genome shotgun (WGS) entry which is preliminary data.</text>
</comment>
<dbReference type="Proteomes" id="UP000070257">
    <property type="component" value="Unassembled WGS sequence"/>
</dbReference>
<evidence type="ECO:0000313" key="3">
    <source>
        <dbReference type="Proteomes" id="UP000070257"/>
    </source>
</evidence>